<protein>
    <submittedName>
        <fullName evidence="2">Uncharacterized protein</fullName>
    </submittedName>
</protein>
<comment type="caution">
    <text evidence="2">The sequence shown here is derived from an EMBL/GenBank/DDBJ whole genome shotgun (WGS) entry which is preliminary data.</text>
</comment>
<evidence type="ECO:0000313" key="1">
    <source>
        <dbReference type="EMBL" id="KAH7546356.1"/>
    </source>
</evidence>
<accession>A0A978W331</accession>
<dbReference type="AlphaFoldDB" id="A0A978W331"/>
<dbReference type="EMBL" id="JAEACU010000001">
    <property type="protein sequence ID" value="KAH7546356.1"/>
    <property type="molecule type" value="Genomic_DNA"/>
</dbReference>
<name>A0A978W331_ZIZJJ</name>
<organism evidence="2 3">
    <name type="scientific">Ziziphus jujuba var. spinosa</name>
    <dbReference type="NCBI Taxonomy" id="714518"/>
    <lineage>
        <taxon>Eukaryota</taxon>
        <taxon>Viridiplantae</taxon>
        <taxon>Streptophyta</taxon>
        <taxon>Embryophyta</taxon>
        <taxon>Tracheophyta</taxon>
        <taxon>Spermatophyta</taxon>
        <taxon>Magnoliopsida</taxon>
        <taxon>eudicotyledons</taxon>
        <taxon>Gunneridae</taxon>
        <taxon>Pentapetalae</taxon>
        <taxon>rosids</taxon>
        <taxon>fabids</taxon>
        <taxon>Rosales</taxon>
        <taxon>Rhamnaceae</taxon>
        <taxon>Paliureae</taxon>
        <taxon>Ziziphus</taxon>
    </lineage>
</organism>
<dbReference type="SUPFAM" id="SSF52047">
    <property type="entry name" value="RNI-like"/>
    <property type="match status" value="1"/>
</dbReference>
<proteinExistence type="predicted"/>
<gene>
    <name evidence="1" type="ORF">FEM48_Zijuj01G0192000</name>
    <name evidence="2" type="ORF">FEM48_Zijuj01G0192900</name>
</gene>
<dbReference type="InterPro" id="IPR032675">
    <property type="entry name" value="LRR_dom_sf"/>
</dbReference>
<evidence type="ECO:0000313" key="2">
    <source>
        <dbReference type="EMBL" id="KAH7546365.1"/>
    </source>
</evidence>
<dbReference type="EMBL" id="JAEACU010000001">
    <property type="protein sequence ID" value="KAH7546365.1"/>
    <property type="molecule type" value="Genomic_DNA"/>
</dbReference>
<reference evidence="2" key="1">
    <citation type="journal article" date="2021" name="Front. Plant Sci.">
        <title>Chromosome-Scale Genome Assembly for Chinese Sour Jujube and Insights Into Its Genome Evolution and Domestication Signature.</title>
        <authorList>
            <person name="Shen L.-Y."/>
            <person name="Luo H."/>
            <person name="Wang X.-L."/>
            <person name="Wang X.-M."/>
            <person name="Qiu X.-J."/>
            <person name="Liu H."/>
            <person name="Zhou S.-S."/>
            <person name="Jia K.-H."/>
            <person name="Nie S."/>
            <person name="Bao Y.-T."/>
            <person name="Zhang R.-G."/>
            <person name="Yun Q.-Z."/>
            <person name="Chai Y.-H."/>
            <person name="Lu J.-Y."/>
            <person name="Li Y."/>
            <person name="Zhao S.-W."/>
            <person name="Mao J.-F."/>
            <person name="Jia S.-G."/>
            <person name="Mao Y.-M."/>
        </authorList>
    </citation>
    <scope>NUCLEOTIDE SEQUENCE</scope>
    <source>
        <strain evidence="2">AT0</strain>
        <tissue evidence="2">Leaf</tissue>
    </source>
</reference>
<dbReference type="Proteomes" id="UP000813462">
    <property type="component" value="Unassembled WGS sequence"/>
</dbReference>
<dbReference type="Gene3D" id="3.80.10.10">
    <property type="entry name" value="Ribonuclease Inhibitor"/>
    <property type="match status" value="1"/>
</dbReference>
<evidence type="ECO:0000313" key="3">
    <source>
        <dbReference type="Proteomes" id="UP000813462"/>
    </source>
</evidence>
<sequence>MRKHGGFDTGYCEELIDVAFESLSSREAKLTLKVSNCLKITIAGIRMLLDKCDSLEYLYLRSCLQITMASCCEVGLQFLNCCSMKFTRSLSEPDVLPLTPCHHVH</sequence>